<evidence type="ECO:0000256" key="10">
    <source>
        <dbReference type="RuleBase" id="RU362096"/>
    </source>
</evidence>
<evidence type="ECO:0000259" key="15">
    <source>
        <dbReference type="PROSITE" id="PS51741"/>
    </source>
</evidence>
<accession>A0A7M7N029</accession>
<feature type="binding site" evidence="9">
    <location>
        <position position="833"/>
    </location>
    <ligand>
        <name>ATP</name>
        <dbReference type="ChEBI" id="CHEBI:30616"/>
    </ligand>
</feature>
<evidence type="ECO:0000256" key="8">
    <source>
        <dbReference type="PROSITE-ProRule" id="PRU01077"/>
    </source>
</evidence>
<feature type="region of interest" description="Disordered" evidence="12">
    <location>
        <begin position="614"/>
        <end position="644"/>
    </location>
</feature>
<feature type="domain" description="Protein kinase" evidence="14">
    <location>
        <begin position="804"/>
        <end position="1063"/>
    </location>
</feature>
<dbReference type="InterPro" id="IPR011009">
    <property type="entry name" value="Kinase-like_dom_sf"/>
</dbReference>
<name>A0A7M7N029_STRPU</name>
<dbReference type="EC" id="2.7.10.2" evidence="10"/>
<dbReference type="OMA" id="QEHYHES"/>
<dbReference type="InterPro" id="IPR020635">
    <property type="entry name" value="Tyr_kinase_cat_dom"/>
</dbReference>
<dbReference type="Gene3D" id="3.30.505.10">
    <property type="entry name" value="SH2 domain"/>
    <property type="match status" value="1"/>
</dbReference>
<dbReference type="SMART" id="SM00252">
    <property type="entry name" value="SH2"/>
    <property type="match status" value="1"/>
</dbReference>
<evidence type="ECO:0000256" key="7">
    <source>
        <dbReference type="PROSITE-ProRule" id="PRU00191"/>
    </source>
</evidence>
<dbReference type="PROSITE" id="PS50001">
    <property type="entry name" value="SH2"/>
    <property type="match status" value="1"/>
</dbReference>
<dbReference type="InParanoid" id="A0A7M7N029"/>
<comment type="similarity">
    <text evidence="10">Belongs to the protein kinase superfamily. Tyr protein kinase family.</text>
</comment>
<dbReference type="SUPFAM" id="SSF55550">
    <property type="entry name" value="SH2 domain"/>
    <property type="match status" value="1"/>
</dbReference>
<evidence type="ECO:0000259" key="13">
    <source>
        <dbReference type="PROSITE" id="PS50001"/>
    </source>
</evidence>
<dbReference type="SMART" id="SM00055">
    <property type="entry name" value="FCH"/>
    <property type="match status" value="1"/>
</dbReference>
<dbReference type="InterPro" id="IPR001060">
    <property type="entry name" value="FCH_dom"/>
</dbReference>
<dbReference type="GO" id="GO:0004713">
    <property type="term" value="F:protein tyrosine kinase activity"/>
    <property type="evidence" value="ECO:0000318"/>
    <property type="project" value="GO_Central"/>
</dbReference>
<organism evidence="16 17">
    <name type="scientific">Strongylocentrotus purpuratus</name>
    <name type="common">Purple sea urchin</name>
    <dbReference type="NCBI Taxonomy" id="7668"/>
    <lineage>
        <taxon>Eukaryota</taxon>
        <taxon>Metazoa</taxon>
        <taxon>Echinodermata</taxon>
        <taxon>Eleutherozoa</taxon>
        <taxon>Echinozoa</taxon>
        <taxon>Echinoidea</taxon>
        <taxon>Euechinoidea</taxon>
        <taxon>Echinacea</taxon>
        <taxon>Camarodonta</taxon>
        <taxon>Echinidea</taxon>
        <taxon>Strongylocentrotidae</taxon>
        <taxon>Strongylocentrotus</taxon>
    </lineage>
</organism>
<dbReference type="InterPro" id="IPR031160">
    <property type="entry name" value="F_BAR_dom"/>
</dbReference>
<evidence type="ECO:0000256" key="2">
    <source>
        <dbReference type="ARBA" id="ARBA00022741"/>
    </source>
</evidence>
<dbReference type="Gene3D" id="1.10.510.10">
    <property type="entry name" value="Transferase(Phosphotransferase) domain 1"/>
    <property type="match status" value="1"/>
</dbReference>
<dbReference type="KEGG" id="spu:594826"/>
<sequence>MASGNKFDELRKKFSADGAGNPAVGSRPPPQGAKNVNLAATGQVGGRGGVTRGGGRGVTRGGRGGGGGAFGNRGNSSNSTGTKFSSSHSQPILPSLPSRTLSQSSSSSDISDIPPVSSSVAGYSKKALPARITSQPHANFHQSEAHIEEDDMYNVPDEEPSMNGGEPDDDLYIVDLDLDNDAVVNFPSMFYLARNSSRMGFGSELQSKTAHDAILRLNDQELRLMDTLKRVVSHRMRADKDYATALQGIGNLATKFDTDAQLSHNNSPLLKAWNHLIEETDRICKLVRSNADEVQNIVEKLALLIKDKHDSKRQYTQERTRIDSEFMKARREVDENLSTYKKSAREARESKSKYEEQLQKGNKVKDIDRSKEKYKKCVIKLHKAHNDYVLSLRAAGLHQEHYRNNILPRLLECLQQTQESQVAQIKQVMVEHCNLINSASGKFLSHYNSIMQNMVEIRPEKEYSSFVENYRMEPPAMETFTFDLSPSEDFPDGLKENTIVLDTLTIEAIQHSHSSLDEQLKNTRDRLTAKKQELKNLDEEIRTIPPSPKEEGAILDLLSKQKQYRDASREIQELRCQEAKLSTQYSMLDVKLSEMGDEDNLPLGIIFPEGGGTGTLSTRTIQSPNLNSSTDSTTEQKSKRSNMANKMTKIFKVRAGHDSSHEREPWLWYRRQTNQSMMAVSVKPSNNQPTELRLEEEEFYHGALPRKETEALLVNDGDFVVREKSDAWGRYVLSAKHASKVRHFPIQINDENMYRLEGDAFQTVGELIRFQLNSRQPVTKASQAILLKPVCRVRNEHDLRHEEIDLEEKLGAGHFGDVHRGRIKRTQLAVAVKTCKETVDAATRRKFLQEANILKQYDHANIVKLIGVCTDKHPIYIVMELVPGGDLLSFLRTDQNELSTKQRVKMGEDAASGMAYLESKQCIHRDLAARNCLVGNKNVIKISDFGMSREDDVYTIREGAMRQIPIKWTAPEAMNFGKYTSMSDVWSFGILLWEIFSNGSTPYPGMTNNEAREKVQQGYRMPPPEITPEEVRILMDNCWKMVDEDRPRFKDAQTTLKRAYKTVR</sequence>
<evidence type="ECO:0000256" key="3">
    <source>
        <dbReference type="ARBA" id="ARBA00022777"/>
    </source>
</evidence>
<dbReference type="InterPro" id="IPR035849">
    <property type="entry name" value="Fes/Fps/Fer_SH2"/>
</dbReference>
<dbReference type="InterPro" id="IPR001245">
    <property type="entry name" value="Ser-Thr/Tyr_kinase_cat_dom"/>
</dbReference>
<proteinExistence type="inferred from homology"/>
<dbReference type="InterPro" id="IPR036860">
    <property type="entry name" value="SH2_dom_sf"/>
</dbReference>
<feature type="region of interest" description="Disordered" evidence="12">
    <location>
        <begin position="338"/>
        <end position="357"/>
    </location>
</feature>
<dbReference type="CDD" id="cd10361">
    <property type="entry name" value="SH2_Fps_family"/>
    <property type="match status" value="1"/>
</dbReference>
<keyword evidence="5 10" id="KW-0829">Tyrosine-protein kinase</keyword>
<dbReference type="PRINTS" id="PR00109">
    <property type="entry name" value="TYRKINASE"/>
</dbReference>
<evidence type="ECO:0000256" key="4">
    <source>
        <dbReference type="ARBA" id="ARBA00022840"/>
    </source>
</evidence>
<keyword evidence="17" id="KW-1185">Reference proteome</keyword>
<evidence type="ECO:0000259" key="14">
    <source>
        <dbReference type="PROSITE" id="PS50011"/>
    </source>
</evidence>
<dbReference type="OrthoDB" id="546826at2759"/>
<dbReference type="InterPro" id="IPR027267">
    <property type="entry name" value="AH/BAR_dom_sf"/>
</dbReference>
<dbReference type="InterPro" id="IPR000719">
    <property type="entry name" value="Prot_kinase_dom"/>
</dbReference>
<dbReference type="RefSeq" id="XP_030829011.1">
    <property type="nucleotide sequence ID" value="XM_030973151.1"/>
</dbReference>
<dbReference type="Pfam" id="PF00611">
    <property type="entry name" value="FCH"/>
    <property type="match status" value="1"/>
</dbReference>
<reference evidence="16" key="2">
    <citation type="submission" date="2021-01" db="UniProtKB">
        <authorList>
            <consortium name="EnsemblMetazoa"/>
        </authorList>
    </citation>
    <scope>IDENTIFICATION</scope>
</reference>
<dbReference type="GO" id="GO:0004715">
    <property type="term" value="F:non-membrane spanning protein tyrosine kinase activity"/>
    <property type="evidence" value="ECO:0007669"/>
    <property type="project" value="UniProtKB-EC"/>
</dbReference>
<dbReference type="PROSITE" id="PS00109">
    <property type="entry name" value="PROTEIN_KINASE_TYR"/>
    <property type="match status" value="1"/>
</dbReference>
<dbReference type="PROSITE" id="PS00107">
    <property type="entry name" value="PROTEIN_KINASE_ATP"/>
    <property type="match status" value="1"/>
</dbReference>
<feature type="coiled-coil region" evidence="11">
    <location>
        <begin position="513"/>
        <end position="584"/>
    </location>
</feature>
<dbReference type="GO" id="GO:0007155">
    <property type="term" value="P:cell adhesion"/>
    <property type="evidence" value="ECO:0000318"/>
    <property type="project" value="GO_Central"/>
</dbReference>
<evidence type="ECO:0000256" key="1">
    <source>
        <dbReference type="ARBA" id="ARBA00022679"/>
    </source>
</evidence>
<feature type="domain" description="SH2" evidence="13">
    <location>
        <begin position="699"/>
        <end position="790"/>
    </location>
</feature>
<dbReference type="GO" id="GO:0006935">
    <property type="term" value="P:chemotaxis"/>
    <property type="evidence" value="ECO:0000318"/>
    <property type="project" value="GO_Central"/>
</dbReference>
<dbReference type="GeneID" id="594826"/>
<feature type="compositionally biased region" description="Gly residues" evidence="12">
    <location>
        <begin position="43"/>
        <end position="71"/>
    </location>
</feature>
<dbReference type="FunFam" id="1.10.510.10:FF:000212">
    <property type="entry name" value="Tyrosine-protein kinase"/>
    <property type="match status" value="1"/>
</dbReference>
<evidence type="ECO:0000256" key="11">
    <source>
        <dbReference type="SAM" id="Coils"/>
    </source>
</evidence>
<dbReference type="PROSITE" id="PS51741">
    <property type="entry name" value="F_BAR"/>
    <property type="match status" value="1"/>
</dbReference>
<protein>
    <recommendedName>
        <fullName evidence="10">Tyrosine-protein kinase</fullName>
        <ecNumber evidence="10">2.7.10.2</ecNumber>
    </recommendedName>
</protein>
<dbReference type="Gene3D" id="1.10.287.160">
    <property type="entry name" value="HR1 repeat"/>
    <property type="match status" value="1"/>
</dbReference>
<evidence type="ECO:0000256" key="5">
    <source>
        <dbReference type="ARBA" id="ARBA00023137"/>
    </source>
</evidence>
<keyword evidence="4 9" id="KW-0067">ATP-binding</keyword>
<keyword evidence="7" id="KW-0727">SH2 domain</keyword>
<dbReference type="Pfam" id="PF00017">
    <property type="entry name" value="SH2"/>
    <property type="match status" value="1"/>
</dbReference>
<dbReference type="InterPro" id="IPR000980">
    <property type="entry name" value="SH2"/>
</dbReference>
<evidence type="ECO:0000313" key="17">
    <source>
        <dbReference type="Proteomes" id="UP000007110"/>
    </source>
</evidence>
<dbReference type="Proteomes" id="UP000007110">
    <property type="component" value="Unassembled WGS sequence"/>
</dbReference>
<feature type="domain" description="F-BAR" evidence="15">
    <location>
        <begin position="199"/>
        <end position="462"/>
    </location>
</feature>
<evidence type="ECO:0000256" key="6">
    <source>
        <dbReference type="ARBA" id="ARBA00051245"/>
    </source>
</evidence>
<dbReference type="PROSITE" id="PS50011">
    <property type="entry name" value="PROTEIN_KINASE_DOM"/>
    <property type="match status" value="1"/>
</dbReference>
<feature type="compositionally biased region" description="Acidic residues" evidence="12">
    <location>
        <begin position="147"/>
        <end position="166"/>
    </location>
</feature>
<dbReference type="InterPro" id="IPR017441">
    <property type="entry name" value="Protein_kinase_ATP_BS"/>
</dbReference>
<comment type="catalytic activity">
    <reaction evidence="6 10">
        <text>L-tyrosyl-[protein] + ATP = O-phospho-L-tyrosyl-[protein] + ADP + H(+)</text>
        <dbReference type="Rhea" id="RHEA:10596"/>
        <dbReference type="Rhea" id="RHEA-COMP:10136"/>
        <dbReference type="Rhea" id="RHEA-COMP:20101"/>
        <dbReference type="ChEBI" id="CHEBI:15378"/>
        <dbReference type="ChEBI" id="CHEBI:30616"/>
        <dbReference type="ChEBI" id="CHEBI:46858"/>
        <dbReference type="ChEBI" id="CHEBI:61978"/>
        <dbReference type="ChEBI" id="CHEBI:456216"/>
        <dbReference type="EC" id="2.7.10.2"/>
    </reaction>
</comment>
<dbReference type="FunFam" id="3.30.505.10:FF:000051">
    <property type="entry name" value="Tyrosine-protein kinase"/>
    <property type="match status" value="1"/>
</dbReference>
<dbReference type="AlphaFoldDB" id="A0A7M7N029"/>
<dbReference type="SMART" id="SM00219">
    <property type="entry name" value="TyrKc"/>
    <property type="match status" value="1"/>
</dbReference>
<feature type="compositionally biased region" description="Basic and acidic residues" evidence="12">
    <location>
        <begin position="343"/>
        <end position="357"/>
    </location>
</feature>
<keyword evidence="8 11" id="KW-0175">Coiled coil</keyword>
<evidence type="ECO:0000256" key="9">
    <source>
        <dbReference type="PROSITE-ProRule" id="PRU10141"/>
    </source>
</evidence>
<dbReference type="GO" id="GO:0005524">
    <property type="term" value="F:ATP binding"/>
    <property type="evidence" value="ECO:0007669"/>
    <property type="project" value="UniProtKB-UniRule"/>
</dbReference>
<feature type="compositionally biased region" description="Low complexity" evidence="12">
    <location>
        <begin position="72"/>
        <end position="116"/>
    </location>
</feature>
<evidence type="ECO:0000256" key="12">
    <source>
        <dbReference type="SAM" id="MobiDB-lite"/>
    </source>
</evidence>
<dbReference type="Pfam" id="PF07714">
    <property type="entry name" value="PK_Tyr_Ser-Thr"/>
    <property type="match status" value="1"/>
</dbReference>
<dbReference type="Gene3D" id="1.20.1270.60">
    <property type="entry name" value="Arfaptin homology (AH) domain/BAR domain"/>
    <property type="match status" value="1"/>
</dbReference>
<feature type="compositionally biased region" description="Polar residues" evidence="12">
    <location>
        <begin position="615"/>
        <end position="644"/>
    </location>
</feature>
<reference evidence="17" key="1">
    <citation type="submission" date="2015-02" db="EMBL/GenBank/DDBJ databases">
        <title>Genome sequencing for Strongylocentrotus purpuratus.</title>
        <authorList>
            <person name="Murali S."/>
            <person name="Liu Y."/>
            <person name="Vee V."/>
            <person name="English A."/>
            <person name="Wang M."/>
            <person name="Skinner E."/>
            <person name="Han Y."/>
            <person name="Muzny D.M."/>
            <person name="Worley K.C."/>
            <person name="Gibbs R.A."/>
        </authorList>
    </citation>
    <scope>NUCLEOTIDE SEQUENCE</scope>
</reference>
<dbReference type="InterPro" id="IPR050198">
    <property type="entry name" value="Non-receptor_tyrosine_kinases"/>
</dbReference>
<dbReference type="SUPFAM" id="SSF103657">
    <property type="entry name" value="BAR/IMD domain-like"/>
    <property type="match status" value="1"/>
</dbReference>
<evidence type="ECO:0000313" key="16">
    <source>
        <dbReference type="EnsemblMetazoa" id="XP_030829011"/>
    </source>
</evidence>
<keyword evidence="1 10" id="KW-0808">Transferase</keyword>
<dbReference type="CTD" id="2241"/>
<dbReference type="GO" id="GO:0005886">
    <property type="term" value="C:plasma membrane"/>
    <property type="evidence" value="ECO:0000318"/>
    <property type="project" value="GO_Central"/>
</dbReference>
<dbReference type="PANTHER" id="PTHR24418">
    <property type="entry name" value="TYROSINE-PROTEIN KINASE"/>
    <property type="match status" value="1"/>
</dbReference>
<keyword evidence="3 10" id="KW-0418">Kinase</keyword>
<keyword evidence="2 9" id="KW-0547">Nucleotide-binding</keyword>
<feature type="compositionally biased region" description="Basic and acidic residues" evidence="12">
    <location>
        <begin position="1"/>
        <end position="15"/>
    </location>
</feature>
<feature type="region of interest" description="Disordered" evidence="12">
    <location>
        <begin position="146"/>
        <end position="166"/>
    </location>
</feature>
<dbReference type="SUPFAM" id="SSF56112">
    <property type="entry name" value="Protein kinase-like (PK-like)"/>
    <property type="match status" value="1"/>
</dbReference>
<dbReference type="EnsemblMetazoa" id="XM_030973151">
    <property type="protein sequence ID" value="XP_030829011"/>
    <property type="gene ID" value="LOC594826"/>
</dbReference>
<dbReference type="InterPro" id="IPR008266">
    <property type="entry name" value="Tyr_kinase_AS"/>
</dbReference>
<feature type="region of interest" description="Disordered" evidence="12">
    <location>
        <begin position="1"/>
        <end position="116"/>
    </location>
</feature>